<feature type="compositionally biased region" description="Polar residues" evidence="1">
    <location>
        <begin position="147"/>
        <end position="163"/>
    </location>
</feature>
<dbReference type="Proteomes" id="UP000242188">
    <property type="component" value="Unassembled WGS sequence"/>
</dbReference>
<gene>
    <name evidence="2" type="ORF">KP79_PYT13638</name>
</gene>
<keyword evidence="3" id="KW-1185">Reference proteome</keyword>
<dbReference type="InterPro" id="IPR027124">
    <property type="entry name" value="Swc5/CFDP1/2"/>
</dbReference>
<sequence length="261" mass="28487">MSDDEDYSSSDDEDYVPNDGEMVSEEENSGDEEDLSVLKEDQDETEAKGGRGKRKNVKKKTSDLPARKRKGGIKLDNDADKLEETEEDKHKKELTKQIETEKSAKKEEQEKKRTDNLWASFMSDVGGRPKPKPAPSSGLGALGSLSKPCTSSSPKLATPTSAPANPAGKVKVTKVYDFAGEAVEVTKEFDINSKEAKDALKEKEGADKPAESPSPVAATTKSTISGMKNQNLIGPTSKNRKELVKNYRFITGERLGKLYIG</sequence>
<feature type="compositionally biased region" description="Low complexity" evidence="1">
    <location>
        <begin position="135"/>
        <end position="146"/>
    </location>
</feature>
<feature type="compositionally biased region" description="Polar residues" evidence="1">
    <location>
        <begin position="217"/>
        <end position="237"/>
    </location>
</feature>
<dbReference type="PANTHER" id="PTHR48407">
    <property type="entry name" value="CRANIOFACIAL DEVELOPMENT PROTEIN 1"/>
    <property type="match status" value="1"/>
</dbReference>
<protein>
    <submittedName>
        <fullName evidence="2">Craniofacial development protein 1</fullName>
    </submittedName>
</protein>
<dbReference type="EMBL" id="NEDP02001335">
    <property type="protein sequence ID" value="OWF53525.1"/>
    <property type="molecule type" value="Genomic_DNA"/>
</dbReference>
<feature type="compositionally biased region" description="Basic and acidic residues" evidence="1">
    <location>
        <begin position="36"/>
        <end position="49"/>
    </location>
</feature>
<evidence type="ECO:0000256" key="1">
    <source>
        <dbReference type="SAM" id="MobiDB-lite"/>
    </source>
</evidence>
<proteinExistence type="predicted"/>
<comment type="caution">
    <text evidence="2">The sequence shown here is derived from an EMBL/GenBank/DDBJ whole genome shotgun (WGS) entry which is preliminary data.</text>
</comment>
<feature type="compositionally biased region" description="Acidic residues" evidence="1">
    <location>
        <begin position="1"/>
        <end position="35"/>
    </location>
</feature>
<feature type="compositionally biased region" description="Basic residues" evidence="1">
    <location>
        <begin position="50"/>
        <end position="59"/>
    </location>
</feature>
<feature type="compositionally biased region" description="Basic and acidic residues" evidence="1">
    <location>
        <begin position="73"/>
        <end position="115"/>
    </location>
</feature>
<reference evidence="2 3" key="1">
    <citation type="journal article" date="2017" name="Nat. Ecol. Evol.">
        <title>Scallop genome provides insights into evolution of bilaterian karyotype and development.</title>
        <authorList>
            <person name="Wang S."/>
            <person name="Zhang J."/>
            <person name="Jiao W."/>
            <person name="Li J."/>
            <person name="Xun X."/>
            <person name="Sun Y."/>
            <person name="Guo X."/>
            <person name="Huan P."/>
            <person name="Dong B."/>
            <person name="Zhang L."/>
            <person name="Hu X."/>
            <person name="Sun X."/>
            <person name="Wang J."/>
            <person name="Zhao C."/>
            <person name="Wang Y."/>
            <person name="Wang D."/>
            <person name="Huang X."/>
            <person name="Wang R."/>
            <person name="Lv J."/>
            <person name="Li Y."/>
            <person name="Zhang Z."/>
            <person name="Liu B."/>
            <person name="Lu W."/>
            <person name="Hui Y."/>
            <person name="Liang J."/>
            <person name="Zhou Z."/>
            <person name="Hou R."/>
            <person name="Li X."/>
            <person name="Liu Y."/>
            <person name="Li H."/>
            <person name="Ning X."/>
            <person name="Lin Y."/>
            <person name="Zhao L."/>
            <person name="Xing Q."/>
            <person name="Dou J."/>
            <person name="Li Y."/>
            <person name="Mao J."/>
            <person name="Guo H."/>
            <person name="Dou H."/>
            <person name="Li T."/>
            <person name="Mu C."/>
            <person name="Jiang W."/>
            <person name="Fu Q."/>
            <person name="Fu X."/>
            <person name="Miao Y."/>
            <person name="Liu J."/>
            <person name="Yu Q."/>
            <person name="Li R."/>
            <person name="Liao H."/>
            <person name="Li X."/>
            <person name="Kong Y."/>
            <person name="Jiang Z."/>
            <person name="Chourrout D."/>
            <person name="Li R."/>
            <person name="Bao Z."/>
        </authorList>
    </citation>
    <scope>NUCLEOTIDE SEQUENCE [LARGE SCALE GENOMIC DNA]</scope>
    <source>
        <strain evidence="2 3">PY_sf001</strain>
    </source>
</reference>
<name>A0A210QXS8_MIZYE</name>
<feature type="region of interest" description="Disordered" evidence="1">
    <location>
        <begin position="190"/>
        <end position="237"/>
    </location>
</feature>
<dbReference type="PANTHER" id="PTHR48407:SF1">
    <property type="entry name" value="CRANIOFACIAL DEVELOPMENT PROTEIN 1"/>
    <property type="match status" value="1"/>
</dbReference>
<feature type="compositionally biased region" description="Basic and acidic residues" evidence="1">
    <location>
        <begin position="190"/>
        <end position="210"/>
    </location>
</feature>
<dbReference type="GO" id="GO:0000812">
    <property type="term" value="C:Swr1 complex"/>
    <property type="evidence" value="ECO:0007669"/>
    <property type="project" value="TreeGrafter"/>
</dbReference>
<organism evidence="2 3">
    <name type="scientific">Mizuhopecten yessoensis</name>
    <name type="common">Japanese scallop</name>
    <name type="synonym">Patinopecten yessoensis</name>
    <dbReference type="NCBI Taxonomy" id="6573"/>
    <lineage>
        <taxon>Eukaryota</taxon>
        <taxon>Metazoa</taxon>
        <taxon>Spiralia</taxon>
        <taxon>Lophotrochozoa</taxon>
        <taxon>Mollusca</taxon>
        <taxon>Bivalvia</taxon>
        <taxon>Autobranchia</taxon>
        <taxon>Pteriomorphia</taxon>
        <taxon>Pectinida</taxon>
        <taxon>Pectinoidea</taxon>
        <taxon>Pectinidae</taxon>
        <taxon>Mizuhopecten</taxon>
    </lineage>
</organism>
<dbReference type="OrthoDB" id="445677at2759"/>
<evidence type="ECO:0000313" key="3">
    <source>
        <dbReference type="Proteomes" id="UP000242188"/>
    </source>
</evidence>
<feature type="region of interest" description="Disordered" evidence="1">
    <location>
        <begin position="1"/>
        <end position="169"/>
    </location>
</feature>
<dbReference type="AlphaFoldDB" id="A0A210QXS8"/>
<dbReference type="STRING" id="6573.A0A210QXS8"/>
<accession>A0A210QXS8</accession>
<evidence type="ECO:0000313" key="2">
    <source>
        <dbReference type="EMBL" id="OWF53525.1"/>
    </source>
</evidence>